<dbReference type="InterPro" id="IPR039967">
    <property type="entry name" value="MJ1020-like"/>
</dbReference>
<dbReference type="Pfam" id="PF01966">
    <property type="entry name" value="HD"/>
    <property type="match status" value="1"/>
</dbReference>
<dbReference type="InterPro" id="IPR003607">
    <property type="entry name" value="HD/PDEase_dom"/>
</dbReference>
<evidence type="ECO:0000313" key="2">
    <source>
        <dbReference type="EMBL" id="CAA9547296.1"/>
    </source>
</evidence>
<protein>
    <submittedName>
        <fullName evidence="2">Metal dependent phosphohydrolase</fullName>
    </submittedName>
</protein>
<dbReference type="CDD" id="cd00077">
    <property type="entry name" value="HDc"/>
    <property type="match status" value="1"/>
</dbReference>
<dbReference type="GO" id="GO:0016787">
    <property type="term" value="F:hydrolase activity"/>
    <property type="evidence" value="ECO:0007669"/>
    <property type="project" value="UniProtKB-KW"/>
</dbReference>
<dbReference type="AlphaFoldDB" id="A0A6J4UH90"/>
<accession>A0A6J4UH90</accession>
<dbReference type="PANTHER" id="PTHR40517">
    <property type="entry name" value="METAL-DEPENDENT PHOSPHOHYDROLASE, HD SUPERFAMILY-RELATED"/>
    <property type="match status" value="1"/>
</dbReference>
<dbReference type="Gene3D" id="1.10.3210.10">
    <property type="entry name" value="Hypothetical protein af1432"/>
    <property type="match status" value="1"/>
</dbReference>
<dbReference type="PANTHER" id="PTHR40517:SF1">
    <property type="entry name" value="METAL-DEPENDENT PHOSPHOHYDROLASE, HD SUPERFAMILY-RELATED"/>
    <property type="match status" value="1"/>
</dbReference>
<name>A0A6J4UH90_9BACT</name>
<gene>
    <name evidence="2" type="ORF">AVDCRST_MAG73-2540</name>
</gene>
<evidence type="ECO:0000259" key="1">
    <source>
        <dbReference type="Pfam" id="PF01966"/>
    </source>
</evidence>
<organism evidence="2">
    <name type="scientific">uncultured Thermomicrobiales bacterium</name>
    <dbReference type="NCBI Taxonomy" id="1645740"/>
    <lineage>
        <taxon>Bacteria</taxon>
        <taxon>Pseudomonadati</taxon>
        <taxon>Thermomicrobiota</taxon>
        <taxon>Thermomicrobia</taxon>
        <taxon>Thermomicrobiales</taxon>
        <taxon>environmental samples</taxon>
    </lineage>
</organism>
<dbReference type="InterPro" id="IPR006674">
    <property type="entry name" value="HD_domain"/>
</dbReference>
<keyword evidence="2" id="KW-0378">Hydrolase</keyword>
<dbReference type="SUPFAM" id="SSF109604">
    <property type="entry name" value="HD-domain/PDEase-like"/>
    <property type="match status" value="1"/>
</dbReference>
<proteinExistence type="predicted"/>
<sequence length="278" mass="30062">MSSTDPSPTLTDLASELADINTVDAVLIPLGEEPKFNKTDVEPETAAAPAAPRSEASLSLDVVRVDPEVQAFIRQANKNLGVLGFTEHGFRHVGLVASIARNVLRLLGFDARHQELAAIAGYLHDIGNVISRHGHASTGATLAHPILNRLGMTPDDVAVVLGAIGSHGDDHGRLGEPVHPVSAALILADKSDVHRSRVRNNDPTTFDQHDRVNYAATSSFLRVDAAAKTITLELTIDTQMAPVMQYFEIFLPRMLMSRHAAELLECQFHITINEVVVL</sequence>
<feature type="domain" description="HD" evidence="1">
    <location>
        <begin position="90"/>
        <end position="191"/>
    </location>
</feature>
<reference evidence="2" key="1">
    <citation type="submission" date="2020-02" db="EMBL/GenBank/DDBJ databases">
        <authorList>
            <person name="Meier V. D."/>
        </authorList>
    </citation>
    <scope>NUCLEOTIDE SEQUENCE</scope>
    <source>
        <strain evidence="2">AVDCRST_MAG73</strain>
    </source>
</reference>
<dbReference type="EMBL" id="CADCWE010000170">
    <property type="protein sequence ID" value="CAA9547296.1"/>
    <property type="molecule type" value="Genomic_DNA"/>
</dbReference>